<dbReference type="RefSeq" id="WP_204418387.1">
    <property type="nucleotide sequence ID" value="NZ_JAFBED010000009.1"/>
</dbReference>
<evidence type="ECO:0000256" key="1">
    <source>
        <dbReference type="SAM" id="Phobius"/>
    </source>
</evidence>
<keyword evidence="3" id="KW-1185">Reference proteome</keyword>
<gene>
    <name evidence="2" type="ORF">JOC95_003493</name>
</gene>
<evidence type="ECO:0000313" key="2">
    <source>
        <dbReference type="EMBL" id="MBM7621604.1"/>
    </source>
</evidence>
<dbReference type="Proteomes" id="UP000737402">
    <property type="component" value="Unassembled WGS sequence"/>
</dbReference>
<comment type="caution">
    <text evidence="2">The sequence shown here is derived from an EMBL/GenBank/DDBJ whole genome shotgun (WGS) entry which is preliminary data.</text>
</comment>
<feature type="transmembrane region" description="Helical" evidence="1">
    <location>
        <begin position="6"/>
        <end position="27"/>
    </location>
</feature>
<dbReference type="EMBL" id="JAFBED010000009">
    <property type="protein sequence ID" value="MBM7621604.1"/>
    <property type="molecule type" value="Genomic_DNA"/>
</dbReference>
<keyword evidence="1" id="KW-1133">Transmembrane helix</keyword>
<evidence type="ECO:0000313" key="3">
    <source>
        <dbReference type="Proteomes" id="UP000737402"/>
    </source>
</evidence>
<sequence length="185" mass="20765">MIGWLIIACEIGFWIFILLGLISRYIFKWKKTGMMFLASTPVIDLVLVVATIIDLKNGQQATSIHGLAAIYLGVTVAFGKSMIRWADERFAYHFSNGPKPLKKSTHGPSHAKMERNGWFRHLLGWIIGNAFLLGMIVLVGDPARTEELVNIMRLWAIILGADFLYSFSYTVFPKKPPVNSGHQQG</sequence>
<reference evidence="2 3" key="1">
    <citation type="submission" date="2021-01" db="EMBL/GenBank/DDBJ databases">
        <title>Genomic Encyclopedia of Type Strains, Phase IV (KMG-IV): sequencing the most valuable type-strain genomes for metagenomic binning, comparative biology and taxonomic classification.</title>
        <authorList>
            <person name="Goeker M."/>
        </authorList>
    </citation>
    <scope>NUCLEOTIDE SEQUENCE [LARGE SCALE GENOMIC DNA]</scope>
    <source>
        <strain evidence="2 3">DSM 25879</strain>
    </source>
</reference>
<protein>
    <submittedName>
        <fullName evidence="2">Uncharacterized membrane protein YraQ (UPF0718 family)</fullName>
    </submittedName>
</protein>
<name>A0ABS2P402_9BACI</name>
<keyword evidence="1" id="KW-0472">Membrane</keyword>
<organism evidence="2 3">
    <name type="scientific">Sutcliffiella tianshenii</name>
    <dbReference type="NCBI Taxonomy" id="1463404"/>
    <lineage>
        <taxon>Bacteria</taxon>
        <taxon>Bacillati</taxon>
        <taxon>Bacillota</taxon>
        <taxon>Bacilli</taxon>
        <taxon>Bacillales</taxon>
        <taxon>Bacillaceae</taxon>
        <taxon>Sutcliffiella</taxon>
    </lineage>
</organism>
<feature type="transmembrane region" description="Helical" evidence="1">
    <location>
        <begin position="152"/>
        <end position="172"/>
    </location>
</feature>
<feature type="transmembrane region" description="Helical" evidence="1">
    <location>
        <begin position="34"/>
        <end position="53"/>
    </location>
</feature>
<proteinExistence type="predicted"/>
<accession>A0ABS2P402</accession>
<feature type="transmembrane region" description="Helical" evidence="1">
    <location>
        <begin position="122"/>
        <end position="140"/>
    </location>
</feature>
<feature type="transmembrane region" description="Helical" evidence="1">
    <location>
        <begin position="59"/>
        <end position="79"/>
    </location>
</feature>
<keyword evidence="1" id="KW-0812">Transmembrane</keyword>